<sequence length="130" mass="14591">MARRNRPHLQDAAGRSALAEIGVTEADLVSLKEAPSQKAGEELLEVLKGKCKKGYRDMARKCHPDFTGEDRTSPRSKKFNRLTPIHQWFMEEKFIYTPPVKPRVSFGAKTGSPFFIYPDGGPGFDSRPNP</sequence>
<dbReference type="InterPro" id="IPR036869">
    <property type="entry name" value="J_dom_sf"/>
</dbReference>
<reference evidence="1" key="1">
    <citation type="journal article" date="2015" name="Nature">
        <title>Complex archaea that bridge the gap between prokaryotes and eukaryotes.</title>
        <authorList>
            <person name="Spang A."/>
            <person name="Saw J.H."/>
            <person name="Jorgensen S.L."/>
            <person name="Zaremba-Niedzwiedzka K."/>
            <person name="Martijn J."/>
            <person name="Lind A.E."/>
            <person name="van Eijk R."/>
            <person name="Schleper C."/>
            <person name="Guy L."/>
            <person name="Ettema T.J."/>
        </authorList>
    </citation>
    <scope>NUCLEOTIDE SEQUENCE</scope>
</reference>
<organism evidence="1">
    <name type="scientific">marine sediment metagenome</name>
    <dbReference type="NCBI Taxonomy" id="412755"/>
    <lineage>
        <taxon>unclassified sequences</taxon>
        <taxon>metagenomes</taxon>
        <taxon>ecological metagenomes</taxon>
    </lineage>
</organism>
<dbReference type="AlphaFoldDB" id="A0A0F9E666"/>
<evidence type="ECO:0000313" key="1">
    <source>
        <dbReference type="EMBL" id="KKL61701.1"/>
    </source>
</evidence>
<protein>
    <recommendedName>
        <fullName evidence="2">J domain-containing protein</fullName>
    </recommendedName>
</protein>
<evidence type="ECO:0008006" key="2">
    <source>
        <dbReference type="Google" id="ProtNLM"/>
    </source>
</evidence>
<accession>A0A0F9E666</accession>
<gene>
    <name evidence="1" type="ORF">LCGC14_2192690</name>
</gene>
<comment type="caution">
    <text evidence="1">The sequence shown here is derived from an EMBL/GenBank/DDBJ whole genome shotgun (WGS) entry which is preliminary data.</text>
</comment>
<dbReference type="EMBL" id="LAZR01028737">
    <property type="protein sequence ID" value="KKL61701.1"/>
    <property type="molecule type" value="Genomic_DNA"/>
</dbReference>
<name>A0A0F9E666_9ZZZZ</name>
<proteinExistence type="predicted"/>
<feature type="non-terminal residue" evidence="1">
    <location>
        <position position="130"/>
    </location>
</feature>
<dbReference type="SUPFAM" id="SSF46565">
    <property type="entry name" value="Chaperone J-domain"/>
    <property type="match status" value="1"/>
</dbReference>